<organism evidence="4 5">
    <name type="scientific">Paenibacillus glycanilyticus</name>
    <dbReference type="NCBI Taxonomy" id="126569"/>
    <lineage>
        <taxon>Bacteria</taxon>
        <taxon>Bacillati</taxon>
        <taxon>Bacillota</taxon>
        <taxon>Bacilli</taxon>
        <taxon>Bacillales</taxon>
        <taxon>Paenibacillaceae</taxon>
        <taxon>Paenibacillus</taxon>
    </lineage>
</organism>
<dbReference type="PANTHER" id="PTHR43420:SF47">
    <property type="entry name" value="N-ACETYLTRANSFERASE DOMAIN-CONTAINING PROTEIN"/>
    <property type="match status" value="1"/>
</dbReference>
<comment type="caution">
    <text evidence="4">The sequence shown here is derived from an EMBL/GenBank/DDBJ whole genome shotgun (WGS) entry which is preliminary data.</text>
</comment>
<keyword evidence="5" id="KW-1185">Reference proteome</keyword>
<reference evidence="4 5" key="1">
    <citation type="submission" date="2023-03" db="EMBL/GenBank/DDBJ databases">
        <title>Draft genome sequence of the bacteria which degrade cell wall of Tricholomamatutake.</title>
        <authorList>
            <person name="Konishi Y."/>
            <person name="Fukuta Y."/>
            <person name="Shirasaka N."/>
        </authorList>
    </citation>
    <scope>NUCLEOTIDE SEQUENCE [LARGE SCALE GENOMIC DNA]</scope>
    <source>
        <strain evidence="5">mu1</strain>
    </source>
</reference>
<sequence>MLTPRQLKDIEHLQKECEVHDRLQLKLNWEMLKERGSDQLDFFHYENDELVAFLGLYAFGSTVEVCGMVKPNERRKGHFHRLYRLGMEKVKQNGYKKILLNAPAGSNTAKAFLSKKGAEYAFSEHQMEWQETPLEETDDILLRQATLEDYEMRVRLSVTAFGVDVEDARVMESKAMGDNTDMFMIVVNEGTVGKIRVNREEGQAWIYGFAILPEYQGKGIGRKVLRRVINEQSSAGYSLHLEVETKNDHALGLYESVGFKAVHAQDYYTYQPSFLN</sequence>
<accession>A0ABQ6GCR9</accession>
<evidence type="ECO:0000313" key="5">
    <source>
        <dbReference type="Proteomes" id="UP001157114"/>
    </source>
</evidence>
<name>A0ABQ6GCR9_9BACL</name>
<evidence type="ECO:0000256" key="1">
    <source>
        <dbReference type="ARBA" id="ARBA00022679"/>
    </source>
</evidence>
<dbReference type="PROSITE" id="PS51186">
    <property type="entry name" value="GNAT"/>
    <property type="match status" value="2"/>
</dbReference>
<dbReference type="InterPro" id="IPR000182">
    <property type="entry name" value="GNAT_dom"/>
</dbReference>
<dbReference type="EMBL" id="BSSQ01000005">
    <property type="protein sequence ID" value="GLX66877.1"/>
    <property type="molecule type" value="Genomic_DNA"/>
</dbReference>
<dbReference type="InterPro" id="IPR016181">
    <property type="entry name" value="Acyl_CoA_acyltransferase"/>
</dbReference>
<feature type="domain" description="N-acetyltransferase" evidence="3">
    <location>
        <begin position="140"/>
        <end position="276"/>
    </location>
</feature>
<dbReference type="CDD" id="cd04301">
    <property type="entry name" value="NAT_SF"/>
    <property type="match status" value="2"/>
</dbReference>
<proteinExistence type="predicted"/>
<keyword evidence="2" id="KW-0012">Acyltransferase</keyword>
<dbReference type="Pfam" id="PF00583">
    <property type="entry name" value="Acetyltransf_1"/>
    <property type="match status" value="1"/>
</dbReference>
<protein>
    <submittedName>
        <fullName evidence="4">Acetyltransferase</fullName>
    </submittedName>
</protein>
<evidence type="ECO:0000259" key="3">
    <source>
        <dbReference type="PROSITE" id="PS51186"/>
    </source>
</evidence>
<keyword evidence="1" id="KW-0808">Transferase</keyword>
<dbReference type="RefSeq" id="WP_284237599.1">
    <property type="nucleotide sequence ID" value="NZ_BSSQ01000005.1"/>
</dbReference>
<dbReference type="InterPro" id="IPR050680">
    <property type="entry name" value="YpeA/RimI_acetyltransf"/>
</dbReference>
<feature type="domain" description="N-acetyltransferase" evidence="3">
    <location>
        <begin position="1"/>
        <end position="139"/>
    </location>
</feature>
<evidence type="ECO:0000313" key="4">
    <source>
        <dbReference type="EMBL" id="GLX66877.1"/>
    </source>
</evidence>
<gene>
    <name evidence="4" type="ORF">MU1_12210</name>
</gene>
<dbReference type="Pfam" id="PF13673">
    <property type="entry name" value="Acetyltransf_10"/>
    <property type="match status" value="1"/>
</dbReference>
<dbReference type="Gene3D" id="3.40.630.30">
    <property type="match status" value="1"/>
</dbReference>
<dbReference type="SUPFAM" id="SSF55729">
    <property type="entry name" value="Acyl-CoA N-acyltransferases (Nat)"/>
    <property type="match status" value="2"/>
</dbReference>
<dbReference type="PANTHER" id="PTHR43420">
    <property type="entry name" value="ACETYLTRANSFERASE"/>
    <property type="match status" value="1"/>
</dbReference>
<evidence type="ECO:0000256" key="2">
    <source>
        <dbReference type="ARBA" id="ARBA00023315"/>
    </source>
</evidence>
<dbReference type="Proteomes" id="UP001157114">
    <property type="component" value="Unassembled WGS sequence"/>
</dbReference>